<dbReference type="Proteomes" id="UP001488805">
    <property type="component" value="Unassembled WGS sequence"/>
</dbReference>
<reference evidence="2 3" key="1">
    <citation type="journal article" date="2024" name="Genome Biol. Evol.">
        <title>Chromosome-level genome assembly of the viviparous eelpout Zoarces viviparus.</title>
        <authorList>
            <person name="Fuhrmann N."/>
            <person name="Brasseur M.V."/>
            <person name="Bakowski C.E."/>
            <person name="Podsiadlowski L."/>
            <person name="Prost S."/>
            <person name="Krehenwinkel H."/>
            <person name="Mayer C."/>
        </authorList>
    </citation>
    <scope>NUCLEOTIDE SEQUENCE [LARGE SCALE GENOMIC DNA]</scope>
    <source>
        <strain evidence="2">NO-MEL_2022_Ind0_liver</strain>
    </source>
</reference>
<protein>
    <submittedName>
        <fullName evidence="2">Uncharacterized protein</fullName>
    </submittedName>
</protein>
<keyword evidence="1" id="KW-0472">Membrane</keyword>
<evidence type="ECO:0000256" key="1">
    <source>
        <dbReference type="SAM" id="Phobius"/>
    </source>
</evidence>
<organism evidence="2 3">
    <name type="scientific">Zoarces viviparus</name>
    <name type="common">Viviparous eelpout</name>
    <name type="synonym">Blennius viviparus</name>
    <dbReference type="NCBI Taxonomy" id="48416"/>
    <lineage>
        <taxon>Eukaryota</taxon>
        <taxon>Metazoa</taxon>
        <taxon>Chordata</taxon>
        <taxon>Craniata</taxon>
        <taxon>Vertebrata</taxon>
        <taxon>Euteleostomi</taxon>
        <taxon>Actinopterygii</taxon>
        <taxon>Neopterygii</taxon>
        <taxon>Teleostei</taxon>
        <taxon>Neoteleostei</taxon>
        <taxon>Acanthomorphata</taxon>
        <taxon>Eupercaria</taxon>
        <taxon>Perciformes</taxon>
        <taxon>Cottioidei</taxon>
        <taxon>Zoarcales</taxon>
        <taxon>Zoarcidae</taxon>
        <taxon>Zoarcinae</taxon>
        <taxon>Zoarces</taxon>
    </lineage>
</organism>
<dbReference type="EMBL" id="JBCEZU010000156">
    <property type="protein sequence ID" value="KAK9523721.1"/>
    <property type="molecule type" value="Genomic_DNA"/>
</dbReference>
<gene>
    <name evidence="2" type="ORF">VZT92_017624</name>
</gene>
<keyword evidence="1" id="KW-1133">Transmembrane helix</keyword>
<keyword evidence="1" id="KW-0812">Transmembrane</keyword>
<comment type="caution">
    <text evidence="2">The sequence shown here is derived from an EMBL/GenBank/DDBJ whole genome shotgun (WGS) entry which is preliminary data.</text>
</comment>
<evidence type="ECO:0000313" key="2">
    <source>
        <dbReference type="EMBL" id="KAK9523721.1"/>
    </source>
</evidence>
<sequence>MVRSAWKPTSKGKHINVLKLRLIYLSLVGPIIFLIGIDYSSTLYHVNKQRGTRSLSCFQVARKLLLWAFPIRWAPVQENGGFIWRL</sequence>
<accession>A0AAW1EN07</accession>
<name>A0AAW1EN07_ZOAVI</name>
<proteinExistence type="predicted"/>
<keyword evidence="3" id="KW-1185">Reference proteome</keyword>
<dbReference type="AlphaFoldDB" id="A0AAW1EN07"/>
<evidence type="ECO:0000313" key="3">
    <source>
        <dbReference type="Proteomes" id="UP001488805"/>
    </source>
</evidence>
<feature type="transmembrane region" description="Helical" evidence="1">
    <location>
        <begin position="21"/>
        <end position="40"/>
    </location>
</feature>